<evidence type="ECO:0000256" key="2">
    <source>
        <dbReference type="ARBA" id="ARBA00022833"/>
    </source>
</evidence>
<dbReference type="PANTHER" id="PTHR31313:SF81">
    <property type="entry name" value="TY1 ENHANCER ACTIVATOR"/>
    <property type="match status" value="1"/>
</dbReference>
<evidence type="ECO:0000256" key="6">
    <source>
        <dbReference type="ARBA" id="ARBA00023242"/>
    </source>
</evidence>
<dbReference type="PANTHER" id="PTHR31313">
    <property type="entry name" value="TY1 ENHANCER ACTIVATOR"/>
    <property type="match status" value="1"/>
</dbReference>
<dbReference type="GO" id="GO:0008270">
    <property type="term" value="F:zinc ion binding"/>
    <property type="evidence" value="ECO:0007669"/>
    <property type="project" value="InterPro"/>
</dbReference>
<dbReference type="CDD" id="cd12148">
    <property type="entry name" value="fungal_TF_MHR"/>
    <property type="match status" value="1"/>
</dbReference>
<dbReference type="GeneID" id="89981047"/>
<evidence type="ECO:0000256" key="7">
    <source>
        <dbReference type="SAM" id="MobiDB-lite"/>
    </source>
</evidence>
<proteinExistence type="predicted"/>
<comment type="caution">
    <text evidence="9">The sequence shown here is derived from an EMBL/GenBank/DDBJ whole genome shotgun (WGS) entry which is preliminary data.</text>
</comment>
<evidence type="ECO:0000313" key="10">
    <source>
        <dbReference type="Proteomes" id="UP001358417"/>
    </source>
</evidence>
<gene>
    <name evidence="9" type="ORF">LTR84_012910</name>
</gene>
<dbReference type="Proteomes" id="UP001358417">
    <property type="component" value="Unassembled WGS sequence"/>
</dbReference>
<keyword evidence="5" id="KW-0804">Transcription</keyword>
<evidence type="ECO:0000256" key="5">
    <source>
        <dbReference type="ARBA" id="ARBA00023163"/>
    </source>
</evidence>
<dbReference type="Pfam" id="PF04082">
    <property type="entry name" value="Fungal_trans"/>
    <property type="match status" value="1"/>
</dbReference>
<name>A0AAV9NDL2_9EURO</name>
<keyword evidence="3" id="KW-0805">Transcription regulation</keyword>
<feature type="region of interest" description="Disordered" evidence="7">
    <location>
        <begin position="1"/>
        <end position="21"/>
    </location>
</feature>
<dbReference type="InterPro" id="IPR051615">
    <property type="entry name" value="Transcr_Regulatory_Elem"/>
</dbReference>
<accession>A0AAV9NDL2</accession>
<feature type="domain" description="Xylanolytic transcriptional activator regulatory" evidence="8">
    <location>
        <begin position="210"/>
        <end position="349"/>
    </location>
</feature>
<evidence type="ECO:0000256" key="1">
    <source>
        <dbReference type="ARBA" id="ARBA00022723"/>
    </source>
</evidence>
<keyword evidence="2" id="KW-0862">Zinc</keyword>
<evidence type="ECO:0000256" key="4">
    <source>
        <dbReference type="ARBA" id="ARBA00023125"/>
    </source>
</evidence>
<dbReference type="GO" id="GO:0003677">
    <property type="term" value="F:DNA binding"/>
    <property type="evidence" value="ECO:0007669"/>
    <property type="project" value="UniProtKB-KW"/>
</dbReference>
<feature type="compositionally biased region" description="Basic and acidic residues" evidence="7">
    <location>
        <begin position="9"/>
        <end position="21"/>
    </location>
</feature>
<keyword evidence="1" id="KW-0479">Metal-binding</keyword>
<keyword evidence="4" id="KW-0238">DNA-binding</keyword>
<dbReference type="GO" id="GO:0006351">
    <property type="term" value="P:DNA-templated transcription"/>
    <property type="evidence" value="ECO:0007669"/>
    <property type="project" value="InterPro"/>
</dbReference>
<dbReference type="InterPro" id="IPR007219">
    <property type="entry name" value="XnlR_reg_dom"/>
</dbReference>
<evidence type="ECO:0000313" key="9">
    <source>
        <dbReference type="EMBL" id="KAK5055161.1"/>
    </source>
</evidence>
<dbReference type="RefSeq" id="XP_064707592.1">
    <property type="nucleotide sequence ID" value="XM_064856416.1"/>
</dbReference>
<evidence type="ECO:0000259" key="8">
    <source>
        <dbReference type="Pfam" id="PF04082"/>
    </source>
</evidence>
<keyword evidence="6" id="KW-0539">Nucleus</keyword>
<dbReference type="AlphaFoldDB" id="A0AAV9NDL2"/>
<reference evidence="9 10" key="1">
    <citation type="submission" date="2023-08" db="EMBL/GenBank/DDBJ databases">
        <title>Black Yeasts Isolated from many extreme environments.</title>
        <authorList>
            <person name="Coleine C."/>
            <person name="Stajich J.E."/>
            <person name="Selbmann L."/>
        </authorList>
    </citation>
    <scope>NUCLEOTIDE SEQUENCE [LARGE SCALE GENOMIC DNA]</scope>
    <source>
        <strain evidence="9 10">CCFEE 5792</strain>
    </source>
</reference>
<dbReference type="EMBL" id="JAVRRD010000009">
    <property type="protein sequence ID" value="KAK5055161.1"/>
    <property type="molecule type" value="Genomic_DNA"/>
</dbReference>
<keyword evidence="10" id="KW-1185">Reference proteome</keyword>
<protein>
    <recommendedName>
        <fullName evidence="8">Xylanolytic transcriptional activator regulatory domain-containing protein</fullName>
    </recommendedName>
</protein>
<sequence length="659" mass="73982">MAPNSASESESHAKNVERTSARRRHYDEDLIRGLENQIRLLESALRSRSVGVDEGQDAFHDTVSMSRCEQPAAKLQSMEDGLGSDPPAVSLGTVSMDSRSTSAMEELASLMLEMGIEEKGEPSFTIVAGKRIAPDIENQYASSEAVVSKNDLQECEKQIPGVSQELLEHLVDSFVCHFNGFHQFLDVKDIKDLKICGADVNNIDHRFRNAAIIAVAARFSSREDAKRVGQSFSTLAQSLPLHCFKHRPSDLVVQGLALLAWQELMFGVPSMAYNYISMATGHILYLGLHVAGLMKSADRTQAHNDHYRRRIRSFWAYFSVDRLLTSRFGMNCTLHWQRVRLPPFRDVMDGEGTLEEAGHEAFCQLWHLWDSSMDQVYAFGWGQLTGTEREALVMRSHKSLTGFHSKIDDRLRLRKGYLPDSAVWFQLAYNTALLLIHRPLLNEPRGSSAAIFALRSTTGAASTISRTIRSYRRSRKFESISPQVIDYILSAAVIHLLNATSGKTTLGRQAANGLRSCTDALIEIHEMWPLVATRAIEQIQELALRWNVVWALPINLAHPLGLRESVSEAANLVQDTHKIPVPTQLSTVTTMDETNWHDLTSFAAHGEKMWSSEQDQYLLHHFQGPSDDQVSWTLGESYWETMVDDYEASALLSPIMDHS</sequence>
<evidence type="ECO:0000256" key="3">
    <source>
        <dbReference type="ARBA" id="ARBA00023015"/>
    </source>
</evidence>
<organism evidence="9 10">
    <name type="scientific">Exophiala bonariae</name>
    <dbReference type="NCBI Taxonomy" id="1690606"/>
    <lineage>
        <taxon>Eukaryota</taxon>
        <taxon>Fungi</taxon>
        <taxon>Dikarya</taxon>
        <taxon>Ascomycota</taxon>
        <taxon>Pezizomycotina</taxon>
        <taxon>Eurotiomycetes</taxon>
        <taxon>Chaetothyriomycetidae</taxon>
        <taxon>Chaetothyriales</taxon>
        <taxon>Herpotrichiellaceae</taxon>
        <taxon>Exophiala</taxon>
    </lineage>
</organism>